<sequence>MAGLCVTGDERREESRSTKEKKEGWGRGVVVKSEQRVLGLASQKSANNKNDAMNAVSDSPGELHAGEVVNTFDWTRSTLPFLLRHPSLSLLRLKDLA</sequence>
<organism evidence="2 3">
    <name type="scientific">Ensete ventricosum</name>
    <name type="common">Abyssinian banana</name>
    <name type="synonym">Musa ensete</name>
    <dbReference type="NCBI Taxonomy" id="4639"/>
    <lineage>
        <taxon>Eukaryota</taxon>
        <taxon>Viridiplantae</taxon>
        <taxon>Streptophyta</taxon>
        <taxon>Embryophyta</taxon>
        <taxon>Tracheophyta</taxon>
        <taxon>Spermatophyta</taxon>
        <taxon>Magnoliopsida</taxon>
        <taxon>Liliopsida</taxon>
        <taxon>Zingiberales</taxon>
        <taxon>Musaceae</taxon>
        <taxon>Ensete</taxon>
    </lineage>
</organism>
<feature type="region of interest" description="Disordered" evidence="1">
    <location>
        <begin position="1"/>
        <end position="26"/>
    </location>
</feature>
<feature type="compositionally biased region" description="Basic and acidic residues" evidence="1">
    <location>
        <begin position="8"/>
        <end position="25"/>
    </location>
</feature>
<proteinExistence type="predicted"/>
<accession>A0A426ZLM9</accession>
<evidence type="ECO:0000313" key="2">
    <source>
        <dbReference type="EMBL" id="RRT64845.1"/>
    </source>
</evidence>
<evidence type="ECO:0000256" key="1">
    <source>
        <dbReference type="SAM" id="MobiDB-lite"/>
    </source>
</evidence>
<dbReference type="AlphaFoldDB" id="A0A426ZLM9"/>
<dbReference type="EMBL" id="AMZH03006034">
    <property type="protein sequence ID" value="RRT64845.1"/>
    <property type="molecule type" value="Genomic_DNA"/>
</dbReference>
<evidence type="ECO:0000313" key="3">
    <source>
        <dbReference type="Proteomes" id="UP000287651"/>
    </source>
</evidence>
<comment type="caution">
    <text evidence="2">The sequence shown here is derived from an EMBL/GenBank/DDBJ whole genome shotgun (WGS) entry which is preliminary data.</text>
</comment>
<name>A0A426ZLM9_ENSVE</name>
<feature type="compositionally biased region" description="Polar residues" evidence="1">
    <location>
        <begin position="42"/>
        <end position="51"/>
    </location>
</feature>
<feature type="region of interest" description="Disordered" evidence="1">
    <location>
        <begin position="41"/>
        <end position="62"/>
    </location>
</feature>
<protein>
    <submittedName>
        <fullName evidence="2">Uncharacterized protein</fullName>
    </submittedName>
</protein>
<reference evidence="2 3" key="1">
    <citation type="journal article" date="2014" name="Agronomy (Basel)">
        <title>A Draft Genome Sequence for Ensete ventricosum, the Drought-Tolerant Tree Against Hunger.</title>
        <authorList>
            <person name="Harrison J."/>
            <person name="Moore K.A."/>
            <person name="Paszkiewicz K."/>
            <person name="Jones T."/>
            <person name="Grant M."/>
            <person name="Ambacheew D."/>
            <person name="Muzemil S."/>
            <person name="Studholme D.J."/>
        </authorList>
    </citation>
    <scope>NUCLEOTIDE SEQUENCE [LARGE SCALE GENOMIC DNA]</scope>
</reference>
<dbReference type="Proteomes" id="UP000287651">
    <property type="component" value="Unassembled WGS sequence"/>
</dbReference>
<gene>
    <name evidence="2" type="ORF">B296_00027401</name>
</gene>